<dbReference type="Gene3D" id="3.40.50.2300">
    <property type="match status" value="1"/>
</dbReference>
<feature type="domain" description="EAL" evidence="3">
    <location>
        <begin position="484"/>
        <end position="737"/>
    </location>
</feature>
<organism evidence="5 6">
    <name type="scientific">Hydrogenophaga atypica</name>
    <dbReference type="NCBI Taxonomy" id="249409"/>
    <lineage>
        <taxon>Bacteria</taxon>
        <taxon>Pseudomonadati</taxon>
        <taxon>Pseudomonadota</taxon>
        <taxon>Betaproteobacteria</taxon>
        <taxon>Burkholderiales</taxon>
        <taxon>Comamonadaceae</taxon>
        <taxon>Hydrogenophaga</taxon>
    </lineage>
</organism>
<dbReference type="NCBIfam" id="TIGR00254">
    <property type="entry name" value="GGDEF"/>
    <property type="match status" value="1"/>
</dbReference>
<evidence type="ECO:0000313" key="6">
    <source>
        <dbReference type="Proteomes" id="UP001596501"/>
    </source>
</evidence>
<gene>
    <name evidence="5" type="ORF">ACFQPB_07790</name>
</gene>
<sequence length="743" mass="81628">MAESSDELFAFEDEAPADGMAGVRRAAREWKVLVVDDDADVHQATLFALQDVQVFGRSISFLHAHNAAEARRCLLDTPDLALVLLDVVMETENAGLELVDFIRNEAGLTATRIVLRTGQPGYAPEHETILRYDINDYKTKSELTRHKLLTTLTTAIRSYEQICAIEAHRSGLELIVRSSADFMEEGGLHTFAQGVITQLAALLGTQPEGLVCAQVERGGREYRVLAAAGQFSALIDRPLDTLPDADVRALLERSLQRHENVFSPAGVALYVGYRNGSDMAVFIDTQQTPESTDRSLLDVFCFNIGNLLRNRHLMQRLHEFAFYDQLVGLPNRASFVDALDRQIAAGAEGHALALVDIDDFSATNDVMGHRFGDLLLSAVAQRLRESLPLHTVLARIGSDIFGVLGPKAEVNPDALMAAARVPLNIEGIAHKLSITCGYVQLQSDASAGVDLLKDASIALKRAKKDHKGHYVTFSAHLGAEARARALMLAELRAAFETERLYLVYQPQVDLSTHELIGLEALIRWRTEDGRFVPPDQFIPVAERSGLMAPLGQWVMTSACMMMRDLLDLGLAPRRIAVNVSVVQLQDPAFTDHVAQALTVSGLEGRHLELEITESVAVLPTAYLETTLAGLRAQAIAIAIDDFGTGYSSLSYLERLPLDRIKIDRTFVRQITEAKGPRIAEMVTQLGRKLGLKVLAEGIEDASVWAALVAMGCHDGQGYHIARPMDKEQLLAWLRQRRDGPAAE</sequence>
<dbReference type="InterPro" id="IPR011006">
    <property type="entry name" value="CheY-like_superfamily"/>
</dbReference>
<dbReference type="InterPro" id="IPR050706">
    <property type="entry name" value="Cyclic-di-GMP_PDE-like"/>
</dbReference>
<dbReference type="InterPro" id="IPR043128">
    <property type="entry name" value="Rev_trsase/Diguanyl_cyclase"/>
</dbReference>
<accession>A0ABW2QN72</accession>
<feature type="domain" description="Response regulatory" evidence="2">
    <location>
        <begin position="31"/>
        <end position="155"/>
    </location>
</feature>
<dbReference type="PANTHER" id="PTHR33121">
    <property type="entry name" value="CYCLIC DI-GMP PHOSPHODIESTERASE PDEF"/>
    <property type="match status" value="1"/>
</dbReference>
<dbReference type="InterPro" id="IPR029787">
    <property type="entry name" value="Nucleotide_cyclase"/>
</dbReference>
<dbReference type="Pfam" id="PF00563">
    <property type="entry name" value="EAL"/>
    <property type="match status" value="1"/>
</dbReference>
<keyword evidence="1" id="KW-0597">Phosphoprotein</keyword>
<dbReference type="InterPro" id="IPR000160">
    <property type="entry name" value="GGDEF_dom"/>
</dbReference>
<protein>
    <submittedName>
        <fullName evidence="5">Bifunctional diguanylate cyclase/phosphodiesterase</fullName>
    </submittedName>
</protein>
<dbReference type="InterPro" id="IPR001633">
    <property type="entry name" value="EAL_dom"/>
</dbReference>
<dbReference type="PROSITE" id="PS50110">
    <property type="entry name" value="RESPONSE_REGULATORY"/>
    <property type="match status" value="1"/>
</dbReference>
<dbReference type="PANTHER" id="PTHR33121:SF71">
    <property type="entry name" value="OXYGEN SENSOR PROTEIN DOSP"/>
    <property type="match status" value="1"/>
</dbReference>
<keyword evidence="6" id="KW-1185">Reference proteome</keyword>
<evidence type="ECO:0000313" key="5">
    <source>
        <dbReference type="EMBL" id="MFC7408758.1"/>
    </source>
</evidence>
<dbReference type="InterPro" id="IPR001789">
    <property type="entry name" value="Sig_transdc_resp-reg_receiver"/>
</dbReference>
<evidence type="ECO:0000259" key="4">
    <source>
        <dbReference type="PROSITE" id="PS50887"/>
    </source>
</evidence>
<dbReference type="Gene3D" id="3.30.70.270">
    <property type="match status" value="1"/>
</dbReference>
<dbReference type="Gene3D" id="3.20.20.450">
    <property type="entry name" value="EAL domain"/>
    <property type="match status" value="1"/>
</dbReference>
<dbReference type="Pfam" id="PF11849">
    <property type="entry name" value="DUF3369"/>
    <property type="match status" value="1"/>
</dbReference>
<dbReference type="SUPFAM" id="SSF55073">
    <property type="entry name" value="Nucleotide cyclase"/>
    <property type="match status" value="1"/>
</dbReference>
<dbReference type="CDD" id="cd01948">
    <property type="entry name" value="EAL"/>
    <property type="match status" value="1"/>
</dbReference>
<dbReference type="PROSITE" id="PS50887">
    <property type="entry name" value="GGDEF"/>
    <property type="match status" value="1"/>
</dbReference>
<proteinExistence type="predicted"/>
<dbReference type="SMART" id="SM00267">
    <property type="entry name" value="GGDEF"/>
    <property type="match status" value="1"/>
</dbReference>
<dbReference type="RefSeq" id="WP_382221514.1">
    <property type="nucleotide sequence ID" value="NZ_JBHTCA010000004.1"/>
</dbReference>
<dbReference type="PROSITE" id="PS50883">
    <property type="entry name" value="EAL"/>
    <property type="match status" value="1"/>
</dbReference>
<dbReference type="SMART" id="SM00052">
    <property type="entry name" value="EAL"/>
    <property type="match status" value="1"/>
</dbReference>
<dbReference type="SUPFAM" id="SSF141868">
    <property type="entry name" value="EAL domain-like"/>
    <property type="match status" value="1"/>
</dbReference>
<dbReference type="InterPro" id="IPR021800">
    <property type="entry name" value="DUF3369"/>
</dbReference>
<feature type="domain" description="GGDEF" evidence="4">
    <location>
        <begin position="348"/>
        <end position="475"/>
    </location>
</feature>
<dbReference type="InterPro" id="IPR035919">
    <property type="entry name" value="EAL_sf"/>
</dbReference>
<dbReference type="Proteomes" id="UP001596501">
    <property type="component" value="Unassembled WGS sequence"/>
</dbReference>
<evidence type="ECO:0000259" key="3">
    <source>
        <dbReference type="PROSITE" id="PS50883"/>
    </source>
</evidence>
<evidence type="ECO:0000256" key="1">
    <source>
        <dbReference type="PROSITE-ProRule" id="PRU00169"/>
    </source>
</evidence>
<dbReference type="Pfam" id="PF00990">
    <property type="entry name" value="GGDEF"/>
    <property type="match status" value="1"/>
</dbReference>
<dbReference type="SUPFAM" id="SSF52172">
    <property type="entry name" value="CheY-like"/>
    <property type="match status" value="1"/>
</dbReference>
<dbReference type="CDD" id="cd01949">
    <property type="entry name" value="GGDEF"/>
    <property type="match status" value="1"/>
</dbReference>
<reference evidence="6" key="1">
    <citation type="journal article" date="2019" name="Int. J. Syst. Evol. Microbiol.">
        <title>The Global Catalogue of Microorganisms (GCM) 10K type strain sequencing project: providing services to taxonomists for standard genome sequencing and annotation.</title>
        <authorList>
            <consortium name="The Broad Institute Genomics Platform"/>
            <consortium name="The Broad Institute Genome Sequencing Center for Infectious Disease"/>
            <person name="Wu L."/>
            <person name="Ma J."/>
        </authorList>
    </citation>
    <scope>NUCLEOTIDE SEQUENCE [LARGE SCALE GENOMIC DNA]</scope>
    <source>
        <strain evidence="6">CGMCC 1.12371</strain>
    </source>
</reference>
<evidence type="ECO:0000259" key="2">
    <source>
        <dbReference type="PROSITE" id="PS50110"/>
    </source>
</evidence>
<comment type="caution">
    <text evidence="5">The sequence shown here is derived from an EMBL/GenBank/DDBJ whole genome shotgun (WGS) entry which is preliminary data.</text>
</comment>
<name>A0ABW2QN72_9BURK</name>
<dbReference type="EMBL" id="JBHTCA010000004">
    <property type="protein sequence ID" value="MFC7408758.1"/>
    <property type="molecule type" value="Genomic_DNA"/>
</dbReference>
<feature type="modified residue" description="4-aspartylphosphate" evidence="1">
    <location>
        <position position="86"/>
    </location>
</feature>